<dbReference type="EMBL" id="BSTK01000005">
    <property type="protein sequence ID" value="GLY86037.1"/>
    <property type="molecule type" value="Genomic_DNA"/>
</dbReference>
<evidence type="ECO:0000313" key="1">
    <source>
        <dbReference type="EMBL" id="GLY86037.1"/>
    </source>
</evidence>
<accession>A0A9W6S5D2</accession>
<organism evidence="1 2">
    <name type="scientific">Actinoallomurus iriomotensis</name>
    <dbReference type="NCBI Taxonomy" id="478107"/>
    <lineage>
        <taxon>Bacteria</taxon>
        <taxon>Bacillati</taxon>
        <taxon>Actinomycetota</taxon>
        <taxon>Actinomycetes</taxon>
        <taxon>Streptosporangiales</taxon>
        <taxon>Thermomonosporaceae</taxon>
        <taxon>Actinoallomurus</taxon>
    </lineage>
</organism>
<gene>
    <name evidence="1" type="ORF">Airi02_039660</name>
</gene>
<evidence type="ECO:0000313" key="2">
    <source>
        <dbReference type="Proteomes" id="UP001165074"/>
    </source>
</evidence>
<dbReference type="Proteomes" id="UP001165074">
    <property type="component" value="Unassembled WGS sequence"/>
</dbReference>
<reference evidence="1" key="1">
    <citation type="submission" date="2023-03" db="EMBL/GenBank/DDBJ databases">
        <title>Actinoallomurus iriomotensis NBRC 103684.</title>
        <authorList>
            <person name="Ichikawa N."/>
            <person name="Sato H."/>
            <person name="Tonouchi N."/>
        </authorList>
    </citation>
    <scope>NUCLEOTIDE SEQUENCE</scope>
    <source>
        <strain evidence="1">NBRC 103684</strain>
    </source>
</reference>
<name>A0A9W6S5D2_9ACTN</name>
<keyword evidence="2" id="KW-1185">Reference proteome</keyword>
<protein>
    <submittedName>
        <fullName evidence="1">Uncharacterized protein</fullName>
    </submittedName>
</protein>
<comment type="caution">
    <text evidence="1">The sequence shown here is derived from an EMBL/GenBank/DDBJ whole genome shotgun (WGS) entry which is preliminary data.</text>
</comment>
<sequence>MSGVLGVVVGGVALGADLTRKPTANEIEAAGRKEMASRWRALKAGEIFPARVNVKDAGDALREFTMASALRVGIAPGVSCSEGFDRPLADVLVHHGCQTVLRATYVDSSGTLLTTLGVAVMPDGGRASDAETDFTPSLGAHGVKERYGVRAVSFPGTVAEGFRDSLRQDFSYEANGTPYLFFRSSGWMTDRAAPVEPVVTDTFAFAESALDEVELKFAEKTAPCERRGVRC</sequence>
<dbReference type="AlphaFoldDB" id="A0A9W6S5D2"/>
<proteinExistence type="predicted"/>